<dbReference type="PANTHER" id="PTHR43713:SF3">
    <property type="entry name" value="GLUTAMATE-1-SEMIALDEHYDE 2,1-AMINOMUTASE 1, CHLOROPLASTIC-RELATED"/>
    <property type="match status" value="1"/>
</dbReference>
<comment type="caution">
    <text evidence="4">The sequence shown here is derived from an EMBL/GenBank/DDBJ whole genome shotgun (WGS) entry which is preliminary data.</text>
</comment>
<dbReference type="AlphaFoldDB" id="A0A3A1P468"/>
<dbReference type="InterPro" id="IPR049704">
    <property type="entry name" value="Aminotrans_3_PPA_site"/>
</dbReference>
<dbReference type="OrthoDB" id="9801052at2"/>
<sequence length="550" mass="60072">MTIAPWLAGAAAVAVLAVKLPKRLQLSRAKHKGLVGHVRMAKRMSRMLPFYDFDRDQFFAADGAPADVVAQREAGFTRLSALFKERFPKSAAASAEMRDSIPDIAFTGTYRVPFPFSRVVREALASGNFYAASDGVMLTDLDDNRFYDLGGSYGVNLLGTDAYKAFMQRGEETVAALGPVLGGLHPVVAENVKRLKTISGLDAVSFHMSGTEAVMQAVRLAQYHTGRQRIVRFAGSYNGWWGDVQPGVGNPVSADRTLTLADMSEQTLKVLASRKDIACVLVNPLQAMHPNANAPGDSALVDSSRRAGVDRAAYSAWLARLREVCTRAGVVLIIDEVFTGFRLAKHGASEYFGVQGDLVTYGKTLGGGYPVGVLCGRADLMKRFRDDRPADICFARGTFNSHPSVMGAMDQFLQWHASAEADAAYAGVDEKWNARAEALNTRLEAEGLSPCVSNLGTVWSTFYTRPSRYNWMFQFYLRAEGLATGWTGSGRFIFSFAYGDAEFGEVADRYVAAARAFEADGWAWSGDGVTNKDLKRQILRESLRAKMGRS</sequence>
<dbReference type="Gene3D" id="3.90.1150.10">
    <property type="entry name" value="Aspartate Aminotransferase, domain 1"/>
    <property type="match status" value="2"/>
</dbReference>
<reference evidence="4 5" key="1">
    <citation type="submission" date="2018-08" db="EMBL/GenBank/DDBJ databases">
        <title>Erythrobacter zhengii sp.nov., a bacterium isolated from deep-sea sediment.</title>
        <authorList>
            <person name="Fang C."/>
            <person name="Wu Y.-H."/>
            <person name="Sun C."/>
            <person name="Wang H."/>
            <person name="Cheng H."/>
            <person name="Meng F.-X."/>
            <person name="Wang C.-S."/>
            <person name="Xu X.-W."/>
        </authorList>
    </citation>
    <scope>NUCLEOTIDE SEQUENCE [LARGE SCALE GENOMIC DNA]</scope>
    <source>
        <strain evidence="4 5">CCTCC AB 2015396</strain>
    </source>
</reference>
<dbReference type="InterPro" id="IPR015424">
    <property type="entry name" value="PyrdxlP-dep_Trfase"/>
</dbReference>
<dbReference type="InterPro" id="IPR015422">
    <property type="entry name" value="PyrdxlP-dep_Trfase_small"/>
</dbReference>
<proteinExistence type="inferred from homology"/>
<dbReference type="Gene3D" id="3.40.640.10">
    <property type="entry name" value="Type I PLP-dependent aspartate aminotransferase-like (Major domain)"/>
    <property type="match status" value="2"/>
</dbReference>
<evidence type="ECO:0000313" key="4">
    <source>
        <dbReference type="EMBL" id="RIV83231.1"/>
    </source>
</evidence>
<comment type="similarity">
    <text evidence="3">Belongs to the class-III pyridoxal-phosphate-dependent aminotransferase family.</text>
</comment>
<keyword evidence="4" id="KW-0808">Transferase</keyword>
<evidence type="ECO:0000256" key="2">
    <source>
        <dbReference type="ARBA" id="ARBA00022898"/>
    </source>
</evidence>
<keyword evidence="2 3" id="KW-0663">Pyridoxal phosphate</keyword>
<dbReference type="Pfam" id="PF00202">
    <property type="entry name" value="Aminotran_3"/>
    <property type="match status" value="1"/>
</dbReference>
<protein>
    <submittedName>
        <fullName evidence="4">Aminotransferase class III-fold pyridoxal phosphate-dependent enzyme</fullName>
    </submittedName>
</protein>
<evidence type="ECO:0000313" key="5">
    <source>
        <dbReference type="Proteomes" id="UP000265366"/>
    </source>
</evidence>
<dbReference type="GO" id="GO:0030170">
    <property type="term" value="F:pyridoxal phosphate binding"/>
    <property type="evidence" value="ECO:0007669"/>
    <property type="project" value="InterPro"/>
</dbReference>
<keyword evidence="4" id="KW-0032">Aminotransferase</keyword>
<evidence type="ECO:0000256" key="3">
    <source>
        <dbReference type="RuleBase" id="RU003560"/>
    </source>
</evidence>
<dbReference type="GO" id="GO:0008483">
    <property type="term" value="F:transaminase activity"/>
    <property type="evidence" value="ECO:0007669"/>
    <property type="project" value="UniProtKB-KW"/>
</dbReference>
<keyword evidence="5" id="KW-1185">Reference proteome</keyword>
<dbReference type="PANTHER" id="PTHR43713">
    <property type="entry name" value="GLUTAMATE-1-SEMIALDEHYDE 2,1-AMINOMUTASE"/>
    <property type="match status" value="1"/>
</dbReference>
<accession>A0A3A1P468</accession>
<dbReference type="RefSeq" id="WP_119593350.1">
    <property type="nucleotide sequence ID" value="NZ_QXFM01000113.1"/>
</dbReference>
<dbReference type="InterPro" id="IPR005814">
    <property type="entry name" value="Aminotrans_3"/>
</dbReference>
<gene>
    <name evidence="4" type="ORF">D2V17_13630</name>
</gene>
<dbReference type="Proteomes" id="UP000265366">
    <property type="component" value="Unassembled WGS sequence"/>
</dbReference>
<dbReference type="SUPFAM" id="SSF53383">
    <property type="entry name" value="PLP-dependent transferases"/>
    <property type="match status" value="1"/>
</dbReference>
<name>A0A3A1P468_9SPHN</name>
<dbReference type="EMBL" id="QXFM01000113">
    <property type="protein sequence ID" value="RIV83231.1"/>
    <property type="molecule type" value="Genomic_DNA"/>
</dbReference>
<comment type="cofactor">
    <cofactor evidence="1">
        <name>pyridoxal 5'-phosphate</name>
        <dbReference type="ChEBI" id="CHEBI:597326"/>
    </cofactor>
</comment>
<dbReference type="InterPro" id="IPR015421">
    <property type="entry name" value="PyrdxlP-dep_Trfase_major"/>
</dbReference>
<evidence type="ECO:0000256" key="1">
    <source>
        <dbReference type="ARBA" id="ARBA00001933"/>
    </source>
</evidence>
<organism evidence="4 5">
    <name type="scientific">Aurantiacibacter xanthus</name>
    <dbReference type="NCBI Taxonomy" id="1784712"/>
    <lineage>
        <taxon>Bacteria</taxon>
        <taxon>Pseudomonadati</taxon>
        <taxon>Pseudomonadota</taxon>
        <taxon>Alphaproteobacteria</taxon>
        <taxon>Sphingomonadales</taxon>
        <taxon>Erythrobacteraceae</taxon>
        <taxon>Aurantiacibacter</taxon>
    </lineage>
</organism>
<dbReference type="PROSITE" id="PS00600">
    <property type="entry name" value="AA_TRANSFER_CLASS_3"/>
    <property type="match status" value="1"/>
</dbReference>